<evidence type="ECO:0008006" key="3">
    <source>
        <dbReference type="Google" id="ProtNLM"/>
    </source>
</evidence>
<evidence type="ECO:0000313" key="1">
    <source>
        <dbReference type="EMBL" id="MCS0495459.1"/>
    </source>
</evidence>
<dbReference type="EMBL" id="JANTHZ010000003">
    <property type="protein sequence ID" value="MCS0495459.1"/>
    <property type="molecule type" value="Genomic_DNA"/>
</dbReference>
<proteinExistence type="predicted"/>
<comment type="caution">
    <text evidence="1">The sequence shown here is derived from an EMBL/GenBank/DDBJ whole genome shotgun (WGS) entry which is preliminary data.</text>
</comment>
<reference evidence="1" key="1">
    <citation type="submission" date="2022-08" db="EMBL/GenBank/DDBJ databases">
        <authorList>
            <person name="Li F."/>
        </authorList>
    </citation>
    <scope>NUCLEOTIDE SEQUENCE</scope>
    <source>
        <strain evidence="1">MQZ15Z-1</strain>
    </source>
</reference>
<evidence type="ECO:0000313" key="2">
    <source>
        <dbReference type="Proteomes" id="UP001151088"/>
    </source>
</evidence>
<keyword evidence="2" id="KW-1185">Reference proteome</keyword>
<sequence length="85" mass="7988">MLRILAIGAVAFSLAACTTTERRAGTGALVGGGAGAIIGGIAGGGSGAAAGAAIGAGTGAVVGAATAPRECWTRDRYGNRIAVRC</sequence>
<gene>
    <name evidence="1" type="ORF">NVS89_10145</name>
</gene>
<dbReference type="PROSITE" id="PS51257">
    <property type="entry name" value="PROKAR_LIPOPROTEIN"/>
    <property type="match status" value="1"/>
</dbReference>
<organism evidence="1 2">
    <name type="scientific">Ancylobacter mangrovi</name>
    <dbReference type="NCBI Taxonomy" id="2972472"/>
    <lineage>
        <taxon>Bacteria</taxon>
        <taxon>Pseudomonadati</taxon>
        <taxon>Pseudomonadota</taxon>
        <taxon>Alphaproteobacteria</taxon>
        <taxon>Hyphomicrobiales</taxon>
        <taxon>Xanthobacteraceae</taxon>
        <taxon>Ancylobacter</taxon>
    </lineage>
</organism>
<accession>A0A9X2T5I5</accession>
<dbReference type="AlphaFoldDB" id="A0A9X2T5I5"/>
<dbReference type="Proteomes" id="UP001151088">
    <property type="component" value="Unassembled WGS sequence"/>
</dbReference>
<protein>
    <recommendedName>
        <fullName evidence="3">Glycine zipper domain-containing protein</fullName>
    </recommendedName>
</protein>
<name>A0A9X2T5I5_9HYPH</name>